<dbReference type="OrthoDB" id="67304at2"/>
<organism evidence="2 3">
    <name type="scientific">Subtercola boreus</name>
    <dbReference type="NCBI Taxonomy" id="120213"/>
    <lineage>
        <taxon>Bacteria</taxon>
        <taxon>Bacillati</taxon>
        <taxon>Actinomycetota</taxon>
        <taxon>Actinomycetes</taxon>
        <taxon>Micrococcales</taxon>
        <taxon>Microbacteriaceae</taxon>
        <taxon>Subtercola</taxon>
    </lineage>
</organism>
<evidence type="ECO:0000313" key="2">
    <source>
        <dbReference type="EMBL" id="RFA27528.1"/>
    </source>
</evidence>
<gene>
    <name evidence="2" type="ORF">B7R25_07305</name>
</gene>
<dbReference type="EMBL" id="NBXE01000019">
    <property type="protein sequence ID" value="RFA27528.1"/>
    <property type="molecule type" value="Genomic_DNA"/>
</dbReference>
<name>A0A3E0WCU3_9MICO</name>
<dbReference type="Proteomes" id="UP000257080">
    <property type="component" value="Unassembled WGS sequence"/>
</dbReference>
<evidence type="ECO:0000256" key="1">
    <source>
        <dbReference type="SAM" id="MobiDB-lite"/>
    </source>
</evidence>
<feature type="region of interest" description="Disordered" evidence="1">
    <location>
        <begin position="65"/>
        <end position="89"/>
    </location>
</feature>
<protein>
    <submittedName>
        <fullName evidence="2">Uncharacterized protein</fullName>
    </submittedName>
</protein>
<evidence type="ECO:0000313" key="3">
    <source>
        <dbReference type="Proteomes" id="UP000257080"/>
    </source>
</evidence>
<reference evidence="2 3" key="1">
    <citation type="submission" date="2017-04" db="EMBL/GenBank/DDBJ databases">
        <title>Comparative genome analysis of Subtercola boreus.</title>
        <authorList>
            <person name="Cho Y.-J."/>
            <person name="Cho A."/>
            <person name="Kim O.-S."/>
            <person name="Lee J.-I."/>
        </authorList>
    </citation>
    <scope>NUCLEOTIDE SEQUENCE [LARGE SCALE GENOMIC DNA]</scope>
    <source>
        <strain evidence="2 3">P28004</strain>
    </source>
</reference>
<sequence>MAQHVLLADDPQAFLSGLVTAARAALPGSLVDSALTVERVRTLPDRLLGREGSITLIRLSTRSHRLELGRDPSPNGSSAPGRSPTRTPRYVTRASRVVRGIVVSRRTLGLAEWLTEFAQRIAELSQDVGADNQPITPGEALRALGISVSGSSIHVGEDTALDDLRALPFKVRGRLPTEASAALERIVTLLSDTLPKATAGSEAQALALRTATVYLPETLQAYLALPAVWAHSHVYADGSTPDGALLAQLEVLEQAATGMHEAAVRGDADVLLVNGRFLTYRFKHPDPDPDDRA</sequence>
<comment type="caution">
    <text evidence="2">The sequence shown here is derived from an EMBL/GenBank/DDBJ whole genome shotgun (WGS) entry which is preliminary data.</text>
</comment>
<accession>A0A3E0WCU3</accession>
<feature type="compositionally biased region" description="Polar residues" evidence="1">
    <location>
        <begin position="74"/>
        <end position="86"/>
    </location>
</feature>
<proteinExistence type="predicted"/>
<dbReference type="AlphaFoldDB" id="A0A3E0WCU3"/>
<dbReference type="RefSeq" id="WP_116418289.1">
    <property type="nucleotide sequence ID" value="NZ_NBXC01000014.1"/>
</dbReference>